<reference evidence="9 10" key="1">
    <citation type="submission" date="2016-02" db="EMBL/GenBank/DDBJ databases">
        <title>Genome analysis of coral dinoflagellate symbionts highlights evolutionary adaptations to a symbiotic lifestyle.</title>
        <authorList>
            <person name="Aranda M."/>
            <person name="Li Y."/>
            <person name="Liew Y.J."/>
            <person name="Baumgarten S."/>
            <person name="Simakov O."/>
            <person name="Wilson M."/>
            <person name="Piel J."/>
            <person name="Ashoor H."/>
            <person name="Bougouffa S."/>
            <person name="Bajic V.B."/>
            <person name="Ryu T."/>
            <person name="Ravasi T."/>
            <person name="Bayer T."/>
            <person name="Micklem G."/>
            <person name="Kim H."/>
            <person name="Bhak J."/>
            <person name="Lajeunesse T.C."/>
            <person name="Voolstra C.R."/>
        </authorList>
    </citation>
    <scope>NUCLEOTIDE SEQUENCE [LARGE SCALE GENOMIC DNA]</scope>
    <source>
        <strain evidence="9 10">CCMP2467</strain>
    </source>
</reference>
<dbReference type="PROSITE" id="PS50222">
    <property type="entry name" value="EF_HAND_2"/>
    <property type="match status" value="1"/>
</dbReference>
<dbReference type="GO" id="GO:0005509">
    <property type="term" value="F:calcium ion binding"/>
    <property type="evidence" value="ECO:0007669"/>
    <property type="project" value="InterPro"/>
</dbReference>
<dbReference type="InterPro" id="IPR018247">
    <property type="entry name" value="EF_Hand_1_Ca_BS"/>
</dbReference>
<sequence length="2374" mass="261747">MSDHGWRKKAAPPPPHSEESRERDHKRAKNDDRVATDWELSQSSGTTAVGAWAARLEAACLLEARCCPEAYISLVREGNERGKASVLDFASLLDSDGDLLDGNPLKLANNLRDQEMAVNNLPQMPTPLWEEDARKDDEVAKQRAILEDLAQNNDSVPPWAISRESDDSNPSSSLPEWVVGGPFGGESGFHKKAAPPPKEILQPTSYQGDAWSGMPSASDPETCFAKRASPPESPQQVGTLLSAASRLGSVSTDAFSAAPSMRAREAVGIQAYIDAAIECYKFAFDSGIDMDLTHIAGPPDNVDRRKFQLHTAPNRASTGIRYARLFKQLQSFCTSEPRSVSADAGVMDKLGVLDYVELLVQRGSGKKTPQSLLYAVDYFSKVFGFELEKRPWERAKRLALRYAQADSDLPNRAPMFCRKTLFALEQICLDPCLADPWRVAAGKLRLCVQASIRHDDLLNTPLKDCEWIRRSGEPGIVGLRSKAARGKSGPRLWVASIKGVCKSGDNWLNELMVLVLKSHGKNFSNHDHFGRLPTHDNQAFVAAPASLPADVRCVKEALLSRIREGTDVGMSEKEVHLLRWHGAKATMTSYMQHLGISPRAVRFSGNWGQREDSMPDSYLREAQTLVLAAQERCLAFLRGGRDISFIQGVPVGDAPTESEAISQNTALPSSSELDAMVAADDSPVAADALCMQFLDELVELGLPNVEAIDAEKSREIVQEDVASLIVEGDESEVKQEADAPEQEDVQSSELPLQLDVFDSEGLVCYFVQLSKPGSSAKLHLADTEQEGKPGPKTAVPRCKATGSSFSFVNATDALDEQTELCRRCFGSVGGLPVAFVKAAVRFNVSESDFLLLGTHGIATFEALAYRLIKADDMEVFMREEIAPKAAYKQPDGVVVTFDRDTEKSKVKVDISLAITMEKDAVKAGMPEPHTDRERPSLYTLSKAARALVPPGASYEYVGWEYFLSLEEEGRLVRAGKLLKAQPELVMGRDHKLTIATKDDDEIHVEEVDTMESFRMHLEIRARAMAMLKVASYEVYRALTDRYVAKLKSQVPQGMRQPTLNEVRRFDRNIHEDALRWLARSVGSLDKAIMHYLKDDALPVWRLLDPVIDSLPDQGVEKTGSSSQGTSAKRKREEPTDDDKLDKKTSDSDPKQADTSKGTKCLVCGKKHTPLCPLPPGFRKKQREENRKKKAEAKAKVVAFKTGDETEAPLENAPLSMAVGRQFGAEVSISITAVYNPDSDTAELFEIFGQPFGAGLRSELRTRSHGAPGDAAALGALALKGGGSQATQVTPTPEAPEQGRSAFFQRFRQKMKMDPGTKTKAFMATSSRQSRGMFLAAMSYAGGTGWRGRMARLVASPMFEVMFAFAILINTVVMAVQVQYRGLGVGFYVGHHSVRSPAEELLFKVLATDYRFFMDIWAHVQSGVRKALAFEPSLGTLIPQYLGPGFLNQDFAVVLGWFIDTLAAGLLLHVLRHFHCGLRFRMLRLVRLVLVLMMVSLFLVTMLENYIKSEEQERVHELSCKKYSGTFSRAMLSLFEMTLANWAPPSRALTEQNVSEFWMFFVLSFQLLVGFSVMKVIMGVFLQVTFYVASNDDVIMMSQKERALKVHTQKMTELFVAADENGNGRLDQDEFETLLHYAMPIEAIYSNAPGVVDATYVKFGGDRHQFAFQAQAAADAGAACLAVDLTSLTEGGSFREIWVERSVRSAQRRNAPLAVLLLDGVGWPATDEVAGKFSAVDTRLLSIRAEPSAWNKNGCIEQTIRCIPTAGVPSGHLLDVKVHGAKHGDPIALKGWMYGLLGLIGTSEARDVLDRLVKAFLRQLLQGTSEAPDSAPGAACRSSFLAELQQLQELGSCSVVDLDLYRLLCAEGTNDLSAEGGGKGVAELKGPAPCLRKEATSLNLALLRGGQVATKAKLDAWYHLARSREEAWFGGRLLTKNKRHPANTRRRGVAGKGIAEEQFPLFRKVLARLRNFTRPIVASFQFEAVFGVLQLSCKQDMLRVQQCSSAAPFGKLELQLFFGIVFTAEIILKLSVFYHYFFLDMWNSLDFLVVAVAKLQLLGQVWYLETSTTSESLPIDPMVLRLFRLVKLGRVVPRIQVRLVRILEKYDALYLMLTSIKGSMAALAWSSILLLVVQMMLSLVMATVLEAACPEHEAYFLDDNWPGDKLKVYDYYGTFSRSMFEITLANFIPAHAPVRCRCPAEADEPRALNKRKSEGGDRSCTGVWWLAKHAAPSSSTALGEEGTSFAVVMVITGVFIQETMKVAQTDNTIMLKIKTLFDMADSDGSGRLDMEERLDVSDAQGVFQLISEQLDSEDLSARELVAGVARLKGAARNIDLAMLRQENQEILKRVNQLQAAGALQFIGWGGEDGQAKLPS</sequence>
<evidence type="ECO:0000313" key="10">
    <source>
        <dbReference type="Proteomes" id="UP000186817"/>
    </source>
</evidence>
<evidence type="ECO:0000313" key="9">
    <source>
        <dbReference type="EMBL" id="OLP98283.1"/>
    </source>
</evidence>
<proteinExistence type="predicted"/>
<dbReference type="InterPro" id="IPR011992">
    <property type="entry name" value="EF-hand-dom_pair"/>
</dbReference>
<feature type="compositionally biased region" description="Basic and acidic residues" evidence="6">
    <location>
        <begin position="1130"/>
        <end position="1153"/>
    </location>
</feature>
<keyword evidence="9" id="KW-0407">Ion channel</keyword>
<feature type="domain" description="EF-hand" evidence="8">
    <location>
        <begin position="1605"/>
        <end position="1640"/>
    </location>
</feature>
<keyword evidence="9" id="KW-0406">Ion transport</keyword>
<evidence type="ECO:0000256" key="7">
    <source>
        <dbReference type="SAM" id="Phobius"/>
    </source>
</evidence>
<dbReference type="Proteomes" id="UP000186817">
    <property type="component" value="Unassembled WGS sequence"/>
</dbReference>
<comment type="subcellular location">
    <subcellularLocation>
        <location evidence="1">Membrane</location>
        <topology evidence="1">Multi-pass membrane protein</topology>
    </subcellularLocation>
</comment>
<evidence type="ECO:0000256" key="2">
    <source>
        <dbReference type="ARBA" id="ARBA00022692"/>
    </source>
</evidence>
<dbReference type="GO" id="GO:0005216">
    <property type="term" value="F:monoatomic ion channel activity"/>
    <property type="evidence" value="ECO:0007669"/>
    <property type="project" value="InterPro"/>
</dbReference>
<keyword evidence="9" id="KW-0813">Transport</keyword>
<organism evidence="9 10">
    <name type="scientific">Symbiodinium microadriaticum</name>
    <name type="common">Dinoflagellate</name>
    <name type="synonym">Zooxanthella microadriatica</name>
    <dbReference type="NCBI Taxonomy" id="2951"/>
    <lineage>
        <taxon>Eukaryota</taxon>
        <taxon>Sar</taxon>
        <taxon>Alveolata</taxon>
        <taxon>Dinophyceae</taxon>
        <taxon>Suessiales</taxon>
        <taxon>Symbiodiniaceae</taxon>
        <taxon>Symbiodinium</taxon>
    </lineage>
</organism>
<keyword evidence="2 7" id="KW-0812">Transmembrane</keyword>
<evidence type="ECO:0000256" key="5">
    <source>
        <dbReference type="ARBA" id="ARBA00023136"/>
    </source>
</evidence>
<feature type="region of interest" description="Disordered" evidence="6">
    <location>
        <begin position="728"/>
        <end position="748"/>
    </location>
</feature>
<keyword evidence="4 7" id="KW-1133">Transmembrane helix</keyword>
<protein>
    <submittedName>
        <fullName evidence="9">Sodium channel protein type 4 subunit alpha A</fullName>
    </submittedName>
</protein>
<feature type="transmembrane region" description="Helical" evidence="7">
    <location>
        <begin position="2015"/>
        <end position="2037"/>
    </location>
</feature>
<feature type="region of interest" description="Disordered" evidence="6">
    <location>
        <begin position="1111"/>
        <end position="1157"/>
    </location>
</feature>
<evidence type="ECO:0000256" key="4">
    <source>
        <dbReference type="ARBA" id="ARBA00022989"/>
    </source>
</evidence>
<feature type="compositionally biased region" description="Basic and acidic residues" evidence="6">
    <location>
        <begin position="16"/>
        <end position="36"/>
    </location>
</feature>
<dbReference type="SMART" id="SM00054">
    <property type="entry name" value="EFh"/>
    <property type="match status" value="2"/>
</dbReference>
<dbReference type="InterPro" id="IPR027359">
    <property type="entry name" value="Volt_channel_dom_sf"/>
</dbReference>
<dbReference type="InterPro" id="IPR002048">
    <property type="entry name" value="EF_hand_dom"/>
</dbReference>
<feature type="transmembrane region" description="Helical" evidence="7">
    <location>
        <begin position="1358"/>
        <end position="1379"/>
    </location>
</feature>
<feature type="region of interest" description="Disordered" evidence="6">
    <location>
        <begin position="1"/>
        <end position="40"/>
    </location>
</feature>
<evidence type="ECO:0000256" key="3">
    <source>
        <dbReference type="ARBA" id="ARBA00022837"/>
    </source>
</evidence>
<dbReference type="PROSITE" id="PS00018">
    <property type="entry name" value="EF_HAND_1"/>
    <property type="match status" value="1"/>
</dbReference>
<feature type="transmembrane region" description="Helical" evidence="7">
    <location>
        <begin position="1482"/>
        <end position="1502"/>
    </location>
</feature>
<dbReference type="OrthoDB" id="432328at2759"/>
<evidence type="ECO:0000256" key="1">
    <source>
        <dbReference type="ARBA" id="ARBA00004141"/>
    </source>
</evidence>
<dbReference type="SUPFAM" id="SSF47473">
    <property type="entry name" value="EF-hand"/>
    <property type="match status" value="1"/>
</dbReference>
<dbReference type="Gene3D" id="1.20.120.350">
    <property type="entry name" value="Voltage-gated potassium channels. Chain C"/>
    <property type="match status" value="1"/>
</dbReference>
<evidence type="ECO:0000256" key="6">
    <source>
        <dbReference type="SAM" id="MobiDB-lite"/>
    </source>
</evidence>
<dbReference type="EMBL" id="LSRX01000402">
    <property type="protein sequence ID" value="OLP98283.1"/>
    <property type="molecule type" value="Genomic_DNA"/>
</dbReference>
<keyword evidence="5 7" id="KW-0472">Membrane</keyword>
<feature type="region of interest" description="Disordered" evidence="6">
    <location>
        <begin position="210"/>
        <end position="236"/>
    </location>
</feature>
<gene>
    <name evidence="9" type="primary">scn4aa</name>
    <name evidence="9" type="ORF">AK812_SmicGene19275</name>
</gene>
<dbReference type="GO" id="GO:0016020">
    <property type="term" value="C:membrane"/>
    <property type="evidence" value="ECO:0007669"/>
    <property type="project" value="UniProtKB-SubCell"/>
</dbReference>
<feature type="region of interest" description="Disordered" evidence="6">
    <location>
        <begin position="151"/>
        <end position="175"/>
    </location>
</feature>
<feature type="transmembrane region" description="Helical" evidence="7">
    <location>
        <begin position="2121"/>
        <end position="2144"/>
    </location>
</feature>
<dbReference type="Pfam" id="PF13202">
    <property type="entry name" value="EF-hand_5"/>
    <property type="match status" value="2"/>
</dbReference>
<keyword evidence="10" id="KW-1185">Reference proteome</keyword>
<accession>A0A1Q9DSY1</accession>
<keyword evidence="3" id="KW-0106">Calcium</keyword>
<comment type="caution">
    <text evidence="9">The sequence shown here is derived from an EMBL/GenBank/DDBJ whole genome shotgun (WGS) entry which is preliminary data.</text>
</comment>
<name>A0A1Q9DSY1_SYMMI</name>
<feature type="compositionally biased region" description="Basic residues" evidence="6">
    <location>
        <begin position="1"/>
        <end position="10"/>
    </location>
</feature>
<feature type="transmembrane region" description="Helical" evidence="7">
    <location>
        <begin position="1556"/>
        <end position="1589"/>
    </location>
</feature>
<feature type="transmembrane region" description="Helical" evidence="7">
    <location>
        <begin position="1450"/>
        <end position="1470"/>
    </location>
</feature>
<dbReference type="SUPFAM" id="SSF81324">
    <property type="entry name" value="Voltage-gated potassium channels"/>
    <property type="match status" value="1"/>
</dbReference>
<evidence type="ECO:0000259" key="8">
    <source>
        <dbReference type="PROSITE" id="PS50222"/>
    </source>
</evidence>